<evidence type="ECO:0000256" key="5">
    <source>
        <dbReference type="ARBA" id="ARBA00023136"/>
    </source>
</evidence>
<keyword evidence="11" id="KW-0812">Transmembrane</keyword>
<dbReference type="PANTHER" id="PTHR35809:SF1">
    <property type="entry name" value="ARCHAETIDYLSERINE DECARBOXYLASE PROENZYME-RELATED"/>
    <property type="match status" value="1"/>
</dbReference>
<dbReference type="PANTHER" id="PTHR35809">
    <property type="entry name" value="ARCHAETIDYLSERINE DECARBOXYLASE PROENZYME-RELATED"/>
    <property type="match status" value="1"/>
</dbReference>
<feature type="transmembrane region" description="Helical" evidence="11">
    <location>
        <begin position="18"/>
        <end position="34"/>
    </location>
</feature>
<evidence type="ECO:0000256" key="8">
    <source>
        <dbReference type="ARBA" id="ARBA00023239"/>
    </source>
</evidence>
<protein>
    <recommendedName>
        <fullName evidence="13">Phosphatidylserine decarboxylase</fullName>
    </recommendedName>
</protein>
<dbReference type="Pfam" id="PF02666">
    <property type="entry name" value="PS_Dcarbxylase"/>
    <property type="match status" value="1"/>
</dbReference>
<keyword evidence="5 11" id="KW-0472">Membrane</keyword>
<dbReference type="AlphaFoldDB" id="A0A381Z431"/>
<accession>A0A381Z431</accession>
<keyword evidence="6" id="KW-0865">Zymogen</keyword>
<keyword evidence="2" id="KW-0444">Lipid biosynthesis</keyword>
<dbReference type="GO" id="GO:0004609">
    <property type="term" value="F:phosphatidylserine decarboxylase activity"/>
    <property type="evidence" value="ECO:0007669"/>
    <property type="project" value="InterPro"/>
</dbReference>
<reference evidence="12" key="1">
    <citation type="submission" date="2018-05" db="EMBL/GenBank/DDBJ databases">
        <authorList>
            <person name="Lanie J.A."/>
            <person name="Ng W.-L."/>
            <person name="Kazmierczak K.M."/>
            <person name="Andrzejewski T.M."/>
            <person name="Davidsen T.M."/>
            <person name="Wayne K.J."/>
            <person name="Tettelin H."/>
            <person name="Glass J.I."/>
            <person name="Rusch D."/>
            <person name="Podicherti R."/>
            <person name="Tsui H.-C.T."/>
            <person name="Winkler M.E."/>
        </authorList>
    </citation>
    <scope>NUCLEOTIDE SEQUENCE</scope>
</reference>
<keyword evidence="4" id="KW-0443">Lipid metabolism</keyword>
<dbReference type="InterPro" id="IPR003817">
    <property type="entry name" value="PS_Dcarbxylase"/>
</dbReference>
<evidence type="ECO:0000256" key="7">
    <source>
        <dbReference type="ARBA" id="ARBA00023209"/>
    </source>
</evidence>
<keyword evidence="10" id="KW-0670">Pyruvate</keyword>
<evidence type="ECO:0000256" key="2">
    <source>
        <dbReference type="ARBA" id="ARBA00022516"/>
    </source>
</evidence>
<proteinExistence type="inferred from homology"/>
<evidence type="ECO:0000256" key="1">
    <source>
        <dbReference type="ARBA" id="ARBA00022475"/>
    </source>
</evidence>
<evidence type="ECO:0000256" key="11">
    <source>
        <dbReference type="SAM" id="Phobius"/>
    </source>
</evidence>
<evidence type="ECO:0000313" key="12">
    <source>
        <dbReference type="EMBL" id="SVA84038.1"/>
    </source>
</evidence>
<dbReference type="HAMAP" id="MF_00664">
    <property type="entry name" value="PS_decarb_PSD_A"/>
    <property type="match status" value="1"/>
</dbReference>
<evidence type="ECO:0000256" key="9">
    <source>
        <dbReference type="ARBA" id="ARBA00023264"/>
    </source>
</evidence>
<evidence type="ECO:0000256" key="6">
    <source>
        <dbReference type="ARBA" id="ARBA00023145"/>
    </source>
</evidence>
<evidence type="ECO:0000256" key="3">
    <source>
        <dbReference type="ARBA" id="ARBA00022793"/>
    </source>
</evidence>
<sequence length="196" mass="22230">VLTGIGIQAYYPSEGLKWFNLALAVLTLFSLYFFRDPQRITPAKEGFLSPADGKIVQIIDVEDEEMGSARQISIFLSLFNVHSQRVPISGKVISKQYNPGNFLIAFNHKASMDNEHTAVLFETENGKRYKIKQIAGFIARRILNYMEPENLVQRGQRLGFIRFGSRVDIILPRDFQIDVSLGDMVQGNKTIIGQFQ</sequence>
<name>A0A381Z431_9ZZZZ</name>
<evidence type="ECO:0000256" key="10">
    <source>
        <dbReference type="ARBA" id="ARBA00023317"/>
    </source>
</evidence>
<dbReference type="GO" id="GO:0008654">
    <property type="term" value="P:phospholipid biosynthetic process"/>
    <property type="evidence" value="ECO:0007669"/>
    <property type="project" value="UniProtKB-KW"/>
</dbReference>
<keyword evidence="3" id="KW-0210">Decarboxylase</keyword>
<evidence type="ECO:0008006" key="13">
    <source>
        <dbReference type="Google" id="ProtNLM"/>
    </source>
</evidence>
<keyword evidence="11" id="KW-1133">Transmembrane helix</keyword>
<evidence type="ECO:0000256" key="4">
    <source>
        <dbReference type="ARBA" id="ARBA00023098"/>
    </source>
</evidence>
<keyword evidence="1" id="KW-1003">Cell membrane</keyword>
<dbReference type="EMBL" id="UINC01019881">
    <property type="protein sequence ID" value="SVA84038.1"/>
    <property type="molecule type" value="Genomic_DNA"/>
</dbReference>
<keyword evidence="9" id="KW-1208">Phospholipid metabolism</keyword>
<gene>
    <name evidence="12" type="ORF">METZ01_LOCUS136892</name>
</gene>
<organism evidence="12">
    <name type="scientific">marine metagenome</name>
    <dbReference type="NCBI Taxonomy" id="408172"/>
    <lineage>
        <taxon>unclassified sequences</taxon>
        <taxon>metagenomes</taxon>
        <taxon>ecological metagenomes</taxon>
    </lineage>
</organism>
<dbReference type="InterPro" id="IPR033175">
    <property type="entry name" value="PSD-A"/>
</dbReference>
<keyword evidence="8" id="KW-0456">Lyase</keyword>
<feature type="non-terminal residue" evidence="12">
    <location>
        <position position="1"/>
    </location>
</feature>
<keyword evidence="7" id="KW-0594">Phospholipid biosynthesis</keyword>